<proteinExistence type="predicted"/>
<dbReference type="Proteomes" id="UP001345219">
    <property type="component" value="Chromosome 10"/>
</dbReference>
<dbReference type="Gene3D" id="2.60.40.1820">
    <property type="match status" value="1"/>
</dbReference>
<gene>
    <name evidence="7" type="ORF">SAY87_011809</name>
</gene>
<dbReference type="GO" id="GO:0005886">
    <property type="term" value="C:plasma membrane"/>
    <property type="evidence" value="ECO:0007669"/>
    <property type="project" value="TreeGrafter"/>
</dbReference>
<name>A0AAN7GZZ1_9MYRT</name>
<organism evidence="7 8">
    <name type="scientific">Trapa incisa</name>
    <dbReference type="NCBI Taxonomy" id="236973"/>
    <lineage>
        <taxon>Eukaryota</taxon>
        <taxon>Viridiplantae</taxon>
        <taxon>Streptophyta</taxon>
        <taxon>Embryophyta</taxon>
        <taxon>Tracheophyta</taxon>
        <taxon>Spermatophyta</taxon>
        <taxon>Magnoliopsida</taxon>
        <taxon>eudicotyledons</taxon>
        <taxon>Gunneridae</taxon>
        <taxon>Pentapetalae</taxon>
        <taxon>rosids</taxon>
        <taxon>malvids</taxon>
        <taxon>Myrtales</taxon>
        <taxon>Lythraceae</taxon>
        <taxon>Trapa</taxon>
    </lineage>
</organism>
<evidence type="ECO:0000256" key="4">
    <source>
        <dbReference type="ARBA" id="ARBA00023136"/>
    </source>
</evidence>
<dbReference type="InterPro" id="IPR004864">
    <property type="entry name" value="LEA_2"/>
</dbReference>
<keyword evidence="3 5" id="KW-1133">Transmembrane helix</keyword>
<evidence type="ECO:0000256" key="1">
    <source>
        <dbReference type="ARBA" id="ARBA00004167"/>
    </source>
</evidence>
<evidence type="ECO:0000259" key="6">
    <source>
        <dbReference type="Pfam" id="PF03168"/>
    </source>
</evidence>
<dbReference type="PANTHER" id="PTHR31234">
    <property type="entry name" value="LATE EMBRYOGENESIS ABUNDANT (LEA) HYDROXYPROLINE-RICH GLYCOPROTEIN FAMILY"/>
    <property type="match status" value="1"/>
</dbReference>
<dbReference type="GO" id="GO:0098542">
    <property type="term" value="P:defense response to other organism"/>
    <property type="evidence" value="ECO:0007669"/>
    <property type="project" value="InterPro"/>
</dbReference>
<comment type="subcellular location">
    <subcellularLocation>
        <location evidence="1">Membrane</location>
        <topology evidence="1">Single-pass membrane protein</topology>
    </subcellularLocation>
</comment>
<feature type="transmembrane region" description="Helical" evidence="5">
    <location>
        <begin position="15"/>
        <end position="37"/>
    </location>
</feature>
<comment type="caution">
    <text evidence="7">The sequence shown here is derived from an EMBL/GenBank/DDBJ whole genome shotgun (WGS) entry which is preliminary data.</text>
</comment>
<dbReference type="SUPFAM" id="SSF117070">
    <property type="entry name" value="LEA14-like"/>
    <property type="match status" value="1"/>
</dbReference>
<dbReference type="PANTHER" id="PTHR31234:SF3">
    <property type="entry name" value="LATE EMBRYOGENESIS ABUNDANT (LEA) HYDROXYPROLINE-RICH GLYCOPROTEIN FAMILY"/>
    <property type="match status" value="1"/>
</dbReference>
<keyword evidence="2 5" id="KW-0812">Transmembrane</keyword>
<keyword evidence="8" id="KW-1185">Reference proteome</keyword>
<evidence type="ECO:0000256" key="3">
    <source>
        <dbReference type="ARBA" id="ARBA00022989"/>
    </source>
</evidence>
<dbReference type="AlphaFoldDB" id="A0AAN7GZZ1"/>
<accession>A0AAN7GZZ1</accession>
<evidence type="ECO:0000313" key="7">
    <source>
        <dbReference type="EMBL" id="KAK4745497.1"/>
    </source>
</evidence>
<reference evidence="7 8" key="1">
    <citation type="journal article" date="2023" name="Hortic Res">
        <title>Pangenome of water caltrop reveals structural variations and asymmetric subgenome divergence after allopolyploidization.</title>
        <authorList>
            <person name="Zhang X."/>
            <person name="Chen Y."/>
            <person name="Wang L."/>
            <person name="Yuan Y."/>
            <person name="Fang M."/>
            <person name="Shi L."/>
            <person name="Lu R."/>
            <person name="Comes H.P."/>
            <person name="Ma Y."/>
            <person name="Chen Y."/>
            <person name="Huang G."/>
            <person name="Zhou Y."/>
            <person name="Zheng Z."/>
            <person name="Qiu Y."/>
        </authorList>
    </citation>
    <scope>NUCLEOTIDE SEQUENCE [LARGE SCALE GENOMIC DNA]</scope>
    <source>
        <tissue evidence="7">Roots</tissue>
    </source>
</reference>
<evidence type="ECO:0000313" key="8">
    <source>
        <dbReference type="Proteomes" id="UP001345219"/>
    </source>
</evidence>
<evidence type="ECO:0000256" key="2">
    <source>
        <dbReference type="ARBA" id="ARBA00022692"/>
    </source>
</evidence>
<feature type="domain" description="Late embryogenesis abundant protein LEA-2 subgroup" evidence="6">
    <location>
        <begin position="73"/>
        <end position="175"/>
    </location>
</feature>
<protein>
    <recommendedName>
        <fullName evidence="6">Late embryogenesis abundant protein LEA-2 subgroup domain-containing protein</fullName>
    </recommendedName>
</protein>
<dbReference type="InterPro" id="IPR044839">
    <property type="entry name" value="NDR1-like"/>
</dbReference>
<keyword evidence="4 5" id="KW-0472">Membrane</keyword>
<dbReference type="EMBL" id="JAXIOK010000021">
    <property type="protein sequence ID" value="KAK4745497.1"/>
    <property type="molecule type" value="Genomic_DNA"/>
</dbReference>
<sequence length="191" mass="21310">MNPTEARRKKALKTAVLVVSGVILQAVIILLFVFLVLRVRHVRLSVRSAEVEGLAVNYSSSSPSFSMAMHTQVNIRNPNFGHYKFEETNLTVSYRGRLVGEAVIEKAKARAFSTKKVKLTVAVDSRALASRSSKIKMRKDIYAGVLILESKATLTGKVHLFEVFKKRKSAGMECTMEVNVKSKEVQNLECH</sequence>
<dbReference type="Pfam" id="PF03168">
    <property type="entry name" value="LEA_2"/>
    <property type="match status" value="1"/>
</dbReference>
<evidence type="ECO:0000256" key="5">
    <source>
        <dbReference type="SAM" id="Phobius"/>
    </source>
</evidence>